<reference evidence="1 2" key="1">
    <citation type="submission" date="2016-04" db="EMBL/GenBank/DDBJ databases">
        <title>Genome analyses suggest a sexual origin of heterokaryosis in a supposedly ancient asexual fungus.</title>
        <authorList>
            <person name="Ropars J."/>
            <person name="Sedzielewska K."/>
            <person name="Noel J."/>
            <person name="Charron P."/>
            <person name="Farinelli L."/>
            <person name="Marton T."/>
            <person name="Kruger M."/>
            <person name="Pelin A."/>
            <person name="Brachmann A."/>
            <person name="Corradi N."/>
        </authorList>
    </citation>
    <scope>NUCLEOTIDE SEQUENCE [LARGE SCALE GENOMIC DNA]</scope>
    <source>
        <strain evidence="1 2">C2</strain>
    </source>
</reference>
<accession>A0A2N1N2A9</accession>
<protein>
    <recommendedName>
        <fullName evidence="3">Endonuclease-reverse transcriptase</fullName>
    </recommendedName>
</protein>
<dbReference type="EMBL" id="LLXL01000895">
    <property type="protein sequence ID" value="PKK67990.1"/>
    <property type="molecule type" value="Genomic_DNA"/>
</dbReference>
<dbReference type="VEuPathDB" id="FungiDB:RhiirFUN_010975"/>
<comment type="caution">
    <text evidence="1">The sequence shown here is derived from an EMBL/GenBank/DDBJ whole genome shotgun (WGS) entry which is preliminary data.</text>
</comment>
<gene>
    <name evidence="1" type="ORF">RhiirC2_782833</name>
</gene>
<proteinExistence type="predicted"/>
<name>A0A2N1N2A9_9GLOM</name>
<evidence type="ECO:0008006" key="3">
    <source>
        <dbReference type="Google" id="ProtNLM"/>
    </source>
</evidence>
<dbReference type="VEuPathDB" id="FungiDB:RhiirA1_446744"/>
<dbReference type="VEuPathDB" id="FungiDB:FUN_004490"/>
<sequence length="152" mass="18302">MRKLYKNKLNGTELLKASEGIKSFNQCYRTNISQLTEGTDWHTWKSETRKWLKIVRRVIKGKTKHAIKRRIEERNKMITKNQRKMINNILDKKYSKIDLNRIHIIANTQEEILLNSKDEVQAEAINTFSSLFHTRNHKFKNFPEQWKDIYEP</sequence>
<dbReference type="AlphaFoldDB" id="A0A2N1N2A9"/>
<dbReference type="Proteomes" id="UP000233469">
    <property type="component" value="Unassembled WGS sequence"/>
</dbReference>
<evidence type="ECO:0000313" key="1">
    <source>
        <dbReference type="EMBL" id="PKK67990.1"/>
    </source>
</evidence>
<dbReference type="OrthoDB" id="2320989at2759"/>
<reference evidence="1 2" key="2">
    <citation type="submission" date="2017-10" db="EMBL/GenBank/DDBJ databases">
        <title>Extensive intraspecific genome diversity in a model arbuscular mycorrhizal fungus.</title>
        <authorList>
            <person name="Chen E.C.H."/>
            <person name="Morin E."/>
            <person name="Baudet D."/>
            <person name="Noel J."/>
            <person name="Ndikumana S."/>
            <person name="Charron P."/>
            <person name="St-Onge C."/>
            <person name="Giorgi J."/>
            <person name="Grigoriev I.V."/>
            <person name="Roux C."/>
            <person name="Martin F.M."/>
            <person name="Corradi N."/>
        </authorList>
    </citation>
    <scope>NUCLEOTIDE SEQUENCE [LARGE SCALE GENOMIC DNA]</scope>
    <source>
        <strain evidence="1 2">C2</strain>
    </source>
</reference>
<organism evidence="1 2">
    <name type="scientific">Rhizophagus irregularis</name>
    <dbReference type="NCBI Taxonomy" id="588596"/>
    <lineage>
        <taxon>Eukaryota</taxon>
        <taxon>Fungi</taxon>
        <taxon>Fungi incertae sedis</taxon>
        <taxon>Mucoromycota</taxon>
        <taxon>Glomeromycotina</taxon>
        <taxon>Glomeromycetes</taxon>
        <taxon>Glomerales</taxon>
        <taxon>Glomeraceae</taxon>
        <taxon>Rhizophagus</taxon>
    </lineage>
</organism>
<evidence type="ECO:0000313" key="2">
    <source>
        <dbReference type="Proteomes" id="UP000233469"/>
    </source>
</evidence>